<evidence type="ECO:0000256" key="6">
    <source>
        <dbReference type="SAM" id="MobiDB-lite"/>
    </source>
</evidence>
<accession>A0A9Q1E540</accession>
<evidence type="ECO:0000256" key="3">
    <source>
        <dbReference type="ARBA" id="ARBA00022692"/>
    </source>
</evidence>
<evidence type="ECO:0000259" key="7">
    <source>
        <dbReference type="Pfam" id="PF22441"/>
    </source>
</evidence>
<organism evidence="8 9">
    <name type="scientific">Synaphobranchus kaupii</name>
    <name type="common">Kaup's arrowtooth eel</name>
    <dbReference type="NCBI Taxonomy" id="118154"/>
    <lineage>
        <taxon>Eukaryota</taxon>
        <taxon>Metazoa</taxon>
        <taxon>Chordata</taxon>
        <taxon>Craniata</taxon>
        <taxon>Vertebrata</taxon>
        <taxon>Euteleostomi</taxon>
        <taxon>Actinopterygii</taxon>
        <taxon>Neopterygii</taxon>
        <taxon>Teleostei</taxon>
        <taxon>Anguilliformes</taxon>
        <taxon>Synaphobranchidae</taxon>
        <taxon>Synaphobranchus</taxon>
    </lineage>
</organism>
<evidence type="ECO:0000256" key="2">
    <source>
        <dbReference type="ARBA" id="ARBA00007655"/>
    </source>
</evidence>
<dbReference type="Pfam" id="PF22441">
    <property type="entry name" value="CLIC-like_N"/>
    <property type="match status" value="1"/>
</dbReference>
<gene>
    <name evidence="8" type="ORF">SKAU_G00427750</name>
</gene>
<reference evidence="8" key="1">
    <citation type="journal article" date="2023" name="Science">
        <title>Genome structures resolve the early diversification of teleost fishes.</title>
        <authorList>
            <person name="Parey E."/>
            <person name="Louis A."/>
            <person name="Montfort J."/>
            <person name="Bouchez O."/>
            <person name="Roques C."/>
            <person name="Iampietro C."/>
            <person name="Lluch J."/>
            <person name="Castinel A."/>
            <person name="Donnadieu C."/>
            <person name="Desvignes T."/>
            <person name="Floi Bucao C."/>
            <person name="Jouanno E."/>
            <person name="Wen M."/>
            <person name="Mejri S."/>
            <person name="Dirks R."/>
            <person name="Jansen H."/>
            <person name="Henkel C."/>
            <person name="Chen W.J."/>
            <person name="Zahm M."/>
            <person name="Cabau C."/>
            <person name="Klopp C."/>
            <person name="Thompson A.W."/>
            <person name="Robinson-Rechavi M."/>
            <person name="Braasch I."/>
            <person name="Lecointre G."/>
            <person name="Bobe J."/>
            <person name="Postlethwait J.H."/>
            <person name="Berthelot C."/>
            <person name="Roest Crollius H."/>
            <person name="Guiguen Y."/>
        </authorList>
    </citation>
    <scope>NUCLEOTIDE SEQUENCE</scope>
    <source>
        <strain evidence="8">WJC10195</strain>
    </source>
</reference>
<dbReference type="EMBL" id="JAINUF010000031">
    <property type="protein sequence ID" value="KAJ8332230.1"/>
    <property type="molecule type" value="Genomic_DNA"/>
</dbReference>
<comment type="similarity">
    <text evidence="2">Belongs to the chloride channel CLIC family.</text>
</comment>
<keyword evidence="5" id="KW-0472">Membrane</keyword>
<dbReference type="InterPro" id="IPR053823">
    <property type="entry name" value="CLIC_N"/>
</dbReference>
<dbReference type="Gene3D" id="3.40.30.10">
    <property type="entry name" value="Glutaredoxin"/>
    <property type="match status" value="1"/>
</dbReference>
<comment type="caution">
    <text evidence="8">The sequence shown here is derived from an EMBL/GenBank/DDBJ whole genome shotgun (WGS) entry which is preliminary data.</text>
</comment>
<evidence type="ECO:0000313" key="9">
    <source>
        <dbReference type="Proteomes" id="UP001152622"/>
    </source>
</evidence>
<dbReference type="Proteomes" id="UP001152622">
    <property type="component" value="Unassembled WGS sequence"/>
</dbReference>
<name>A0A9Q1E540_SYNKA</name>
<comment type="subcellular location">
    <subcellularLocation>
        <location evidence="1">Membrane</location>
        <topology evidence="1">Single-pass membrane protein</topology>
    </subcellularLocation>
</comment>
<keyword evidence="3" id="KW-0812">Transmembrane</keyword>
<dbReference type="AlphaFoldDB" id="A0A9Q1E540"/>
<keyword evidence="4" id="KW-1133">Transmembrane helix</keyword>
<protein>
    <recommendedName>
        <fullName evidence="7">CLIC N-terminal domain-containing protein</fullName>
    </recommendedName>
</protein>
<evidence type="ECO:0000256" key="5">
    <source>
        <dbReference type="ARBA" id="ARBA00023136"/>
    </source>
</evidence>
<keyword evidence="9" id="KW-1185">Reference proteome</keyword>
<dbReference type="GO" id="GO:0016020">
    <property type="term" value="C:membrane"/>
    <property type="evidence" value="ECO:0007669"/>
    <property type="project" value="UniProtKB-SubCell"/>
</dbReference>
<sequence length="77" mass="8426">MRGMARWGRERTGRGRRRPGVVFNVTHGGPEEEAGRSAEPGPPVPTPPFITYNGEVKTDVNKIEEFPGGCTEPAKIH</sequence>
<feature type="domain" description="CLIC N-terminal" evidence="7">
    <location>
        <begin position="20"/>
        <end position="66"/>
    </location>
</feature>
<evidence type="ECO:0000256" key="1">
    <source>
        <dbReference type="ARBA" id="ARBA00004167"/>
    </source>
</evidence>
<evidence type="ECO:0000256" key="4">
    <source>
        <dbReference type="ARBA" id="ARBA00022989"/>
    </source>
</evidence>
<feature type="region of interest" description="Disordered" evidence="6">
    <location>
        <begin position="1"/>
        <end position="48"/>
    </location>
</feature>
<proteinExistence type="inferred from homology"/>
<evidence type="ECO:0000313" key="8">
    <source>
        <dbReference type="EMBL" id="KAJ8332230.1"/>
    </source>
</evidence>